<dbReference type="InterPro" id="IPR000792">
    <property type="entry name" value="Tscrpt_reg_LuxR_C"/>
</dbReference>
<protein>
    <recommendedName>
        <fullName evidence="1">HTH luxR-type domain-containing protein</fullName>
    </recommendedName>
</protein>
<organism evidence="2 3">
    <name type="scientific">Brachybacterium hainanense</name>
    <dbReference type="NCBI Taxonomy" id="1541174"/>
    <lineage>
        <taxon>Bacteria</taxon>
        <taxon>Bacillati</taxon>
        <taxon>Actinomycetota</taxon>
        <taxon>Actinomycetes</taxon>
        <taxon>Micrococcales</taxon>
        <taxon>Dermabacteraceae</taxon>
        <taxon>Brachybacterium</taxon>
    </lineage>
</organism>
<gene>
    <name evidence="2" type="ORF">ACFFF6_12190</name>
</gene>
<dbReference type="SMART" id="SM00421">
    <property type="entry name" value="HTH_LUXR"/>
    <property type="match status" value="1"/>
</dbReference>
<comment type="caution">
    <text evidence="2">The sequence shown here is derived from an EMBL/GenBank/DDBJ whole genome shotgun (WGS) entry which is preliminary data.</text>
</comment>
<dbReference type="RefSeq" id="WP_376981069.1">
    <property type="nucleotide sequence ID" value="NZ_JBHLSV010000014.1"/>
</dbReference>
<dbReference type="InterPro" id="IPR016032">
    <property type="entry name" value="Sig_transdc_resp-reg_C-effctor"/>
</dbReference>
<reference evidence="2 3" key="1">
    <citation type="submission" date="2024-09" db="EMBL/GenBank/DDBJ databases">
        <authorList>
            <person name="Sun Q."/>
            <person name="Mori K."/>
        </authorList>
    </citation>
    <scope>NUCLEOTIDE SEQUENCE [LARGE SCALE GENOMIC DNA]</scope>
    <source>
        <strain evidence="2 3">CICC 10874</strain>
    </source>
</reference>
<keyword evidence="3" id="KW-1185">Reference proteome</keyword>
<dbReference type="Gene3D" id="1.10.10.10">
    <property type="entry name" value="Winged helix-like DNA-binding domain superfamily/Winged helix DNA-binding domain"/>
    <property type="match status" value="1"/>
</dbReference>
<proteinExistence type="predicted"/>
<evidence type="ECO:0000313" key="3">
    <source>
        <dbReference type="Proteomes" id="UP001589793"/>
    </source>
</evidence>
<evidence type="ECO:0000259" key="1">
    <source>
        <dbReference type="SMART" id="SM00421"/>
    </source>
</evidence>
<name>A0ABV6RCM5_9MICO</name>
<dbReference type="Proteomes" id="UP001589793">
    <property type="component" value="Unassembled WGS sequence"/>
</dbReference>
<dbReference type="InterPro" id="IPR036388">
    <property type="entry name" value="WH-like_DNA-bd_sf"/>
</dbReference>
<dbReference type="EMBL" id="JBHLSV010000014">
    <property type="protein sequence ID" value="MFC0674718.1"/>
    <property type="molecule type" value="Genomic_DNA"/>
</dbReference>
<feature type="domain" description="HTH luxR-type" evidence="1">
    <location>
        <begin position="471"/>
        <end position="528"/>
    </location>
</feature>
<accession>A0ABV6RCM5</accession>
<evidence type="ECO:0000313" key="2">
    <source>
        <dbReference type="EMBL" id="MFC0674718.1"/>
    </source>
</evidence>
<sequence length="536" mass="58906">MESTPVMVEARTIVADEEETVAATPEQGMRARMHRLRRESTPEELAAFLDAEFFAASLLAPEQLAQLLTQHAPMLEQAGGRFTLGMHLLRVDVPAPIQATSALGAALETTMHPLLKDRLGLQTLRMQQLTFDGSFDLAHRIGDELAGELIAATDRSGLTDMLPVVLVEIGIVQLLAADPDAAIGTFRNASRWAAVNGGHPAGAHADQFAELVRMLRGEDAAAHLLGEAEEPPRGVPGSRVWMWTAIPLLTRALHLLRVWDLDGVERILRLVDAPDPLADTSSLGGLWWLPVHVHARLALLRGDRERALAALRSVMQDWYSSLGRNSYAGSLLRADYTDLLQAAGAYAEAGEFLAQAETGVRIPQLIASRARLLWLTGESTGLDRLLLQVGRFHPASSAELDVLRLVRRFESGARSTARAEDRQLWESVRARAGVLELGMLPVHVRTLLAGPDELAVADPAGFTNPYVRAQGVRLSRGERELVLELQEEDSIVSLSQRLFLSPNTVKTRLRDIYRKAGVHSKEELFHVRETILRQGR</sequence>
<dbReference type="SUPFAM" id="SSF46894">
    <property type="entry name" value="C-terminal effector domain of the bipartite response regulators"/>
    <property type="match status" value="1"/>
</dbReference>